<dbReference type="GeneID" id="65115537"/>
<keyword evidence="2" id="KW-1185">Reference proteome</keyword>
<evidence type="ECO:0000313" key="2">
    <source>
        <dbReference type="Proteomes" id="UP000259950"/>
    </source>
</evidence>
<dbReference type="RefSeq" id="YP_010097870.1">
    <property type="nucleotide sequence ID" value="NC_055761.1"/>
</dbReference>
<protein>
    <submittedName>
        <fullName evidence="1">Uncharacterized protein</fullName>
    </submittedName>
</protein>
<name>A0A346FK82_9CAUD</name>
<accession>A0A346FK82</accession>
<dbReference type="KEGG" id="vg:65115537"/>
<reference evidence="1" key="1">
    <citation type="submission" date="2018-07" db="EMBL/GenBank/DDBJ databases">
        <title>Complete genome sequence of the cyanophage S-PRM1 isolated from Singapore coastal waters.</title>
        <authorList>
            <person name="Chenard C."/>
            <person name="Kolundzija S."/>
            <person name="Lauro F.M."/>
        </authorList>
    </citation>
    <scope>NUCLEOTIDE SEQUENCE [LARGE SCALE GENOMIC DNA]</scope>
</reference>
<evidence type="ECO:0000313" key="1">
    <source>
        <dbReference type="EMBL" id="AXN58387.1"/>
    </source>
</evidence>
<dbReference type="Proteomes" id="UP000259950">
    <property type="component" value="Segment"/>
</dbReference>
<sequence>MSKDFKPYSRVCFDALRANVDNWSDSANHRPITRIFYDLVFCSGYNHTGLISEEALNNPTQRTDDHCLSPQFICRMIMDNPDTYLDDYDTFEMLFFLSRTTIKVTKEENDKLSALTKNDESGYKVLVPTNLKYKHLGIKLYRKNGQRWASAVQCDDNEITQAPSDLLEYERQFLVS</sequence>
<dbReference type="EMBL" id="MH629685">
    <property type="protein sequence ID" value="AXN58387.1"/>
    <property type="molecule type" value="Genomic_DNA"/>
</dbReference>
<proteinExistence type="predicted"/>
<organism evidence="1">
    <name type="scientific">Synechococcus virus S-PRM1</name>
    <dbReference type="NCBI Taxonomy" id="2100130"/>
    <lineage>
        <taxon>Viruses</taxon>
        <taxon>Duplodnaviria</taxon>
        <taxon>Heunggongvirae</taxon>
        <taxon>Uroviricota</taxon>
        <taxon>Caudoviricetes</taxon>
        <taxon>Pantevenvirales</taxon>
        <taxon>Kyanoviridae</taxon>
        <taxon>Makelovirus</taxon>
        <taxon>Makelovirus prm1</taxon>
    </lineage>
</organism>